<dbReference type="InterPro" id="IPR005269">
    <property type="entry name" value="LOG"/>
</dbReference>
<dbReference type="SUPFAM" id="SSF102405">
    <property type="entry name" value="MCP/YpsA-like"/>
    <property type="match status" value="1"/>
</dbReference>
<dbReference type="KEGG" id="ftj:FTUN_4103"/>
<protein>
    <recommendedName>
        <fullName evidence="3">Cytokinin riboside 5'-monophosphate phosphoribohydrolase</fullName>
        <ecNumber evidence="3">3.2.2.n1</ecNumber>
    </recommendedName>
</protein>
<proteinExistence type="inferred from homology"/>
<dbReference type="EC" id="3.2.2.n1" evidence="3"/>
<dbReference type="Proteomes" id="UP000503447">
    <property type="component" value="Chromosome"/>
</dbReference>
<dbReference type="Gene3D" id="3.40.50.450">
    <property type="match status" value="1"/>
</dbReference>
<evidence type="ECO:0000313" key="5">
    <source>
        <dbReference type="Proteomes" id="UP000503447"/>
    </source>
</evidence>
<dbReference type="PANTHER" id="PTHR31223:SF70">
    <property type="entry name" value="LOG FAMILY PROTEIN YJL055W"/>
    <property type="match status" value="1"/>
</dbReference>
<dbReference type="Pfam" id="PF03641">
    <property type="entry name" value="Lysine_decarbox"/>
    <property type="match status" value="1"/>
</dbReference>
<evidence type="ECO:0000256" key="1">
    <source>
        <dbReference type="ARBA" id="ARBA00000274"/>
    </source>
</evidence>
<name>A0A6M5YSZ6_9BACT</name>
<evidence type="ECO:0000256" key="2">
    <source>
        <dbReference type="ARBA" id="ARBA00006763"/>
    </source>
</evidence>
<sequence length="194" mass="20558">MKSICVFCGSAPGTNPVYAATARDLGRALAARSLALVYGGGRVGLMGEVATAALAAGGRVVGVIPHSLALKEVAQEDCTELIVVNTMHERKALMADRADAFVALPGGFGTCDELFEILTWGQLGIHKKPVAVLNVAGFFTPLLSWLDHVVAEGLLRPKHRELLLVADTVPDLLAQLTAWAPPEPTTKWVQPGER</sequence>
<keyword evidence="5" id="KW-1185">Reference proteome</keyword>
<reference evidence="5" key="1">
    <citation type="submission" date="2020-05" db="EMBL/GenBank/DDBJ databases">
        <title>Frigoriglobus tundricola gen. nov., sp. nov., a psychrotolerant cellulolytic planctomycete of the family Gemmataceae with two divergent copies of 16S rRNA gene.</title>
        <authorList>
            <person name="Kulichevskaya I.S."/>
            <person name="Ivanova A.A."/>
            <person name="Naumoff D.G."/>
            <person name="Beletsky A.V."/>
            <person name="Rijpstra W.I.C."/>
            <person name="Sinninghe Damste J.S."/>
            <person name="Mardanov A.V."/>
            <person name="Ravin N.V."/>
            <person name="Dedysh S.N."/>
        </authorList>
    </citation>
    <scope>NUCLEOTIDE SEQUENCE [LARGE SCALE GENOMIC DNA]</scope>
    <source>
        <strain evidence="5">PL17</strain>
    </source>
</reference>
<gene>
    <name evidence="4" type="ORF">FTUN_4103</name>
</gene>
<keyword evidence="3" id="KW-0378">Hydrolase</keyword>
<dbReference type="AlphaFoldDB" id="A0A6M5YSZ6"/>
<keyword evidence="3" id="KW-0203">Cytokinin biosynthesis</keyword>
<dbReference type="GO" id="GO:0008714">
    <property type="term" value="F:AMP nucleosidase activity"/>
    <property type="evidence" value="ECO:0007669"/>
    <property type="project" value="UniProtKB-EC"/>
</dbReference>
<comment type="similarity">
    <text evidence="2 3">Belongs to the LOG family.</text>
</comment>
<evidence type="ECO:0000313" key="4">
    <source>
        <dbReference type="EMBL" id="QJW96546.1"/>
    </source>
</evidence>
<dbReference type="EMBL" id="CP053452">
    <property type="protein sequence ID" value="QJW96546.1"/>
    <property type="molecule type" value="Genomic_DNA"/>
</dbReference>
<evidence type="ECO:0000256" key="3">
    <source>
        <dbReference type="RuleBase" id="RU363015"/>
    </source>
</evidence>
<dbReference type="RefSeq" id="WP_171472104.1">
    <property type="nucleotide sequence ID" value="NZ_CP053452.2"/>
</dbReference>
<dbReference type="GO" id="GO:0005829">
    <property type="term" value="C:cytosol"/>
    <property type="evidence" value="ECO:0007669"/>
    <property type="project" value="TreeGrafter"/>
</dbReference>
<dbReference type="PANTHER" id="PTHR31223">
    <property type="entry name" value="LOG FAMILY PROTEIN YJL055W"/>
    <property type="match status" value="1"/>
</dbReference>
<comment type="catalytic activity">
    <reaction evidence="1">
        <text>AMP + H2O = D-ribose 5-phosphate + adenine</text>
        <dbReference type="Rhea" id="RHEA:20129"/>
        <dbReference type="ChEBI" id="CHEBI:15377"/>
        <dbReference type="ChEBI" id="CHEBI:16708"/>
        <dbReference type="ChEBI" id="CHEBI:78346"/>
        <dbReference type="ChEBI" id="CHEBI:456215"/>
        <dbReference type="EC" id="3.2.2.4"/>
    </reaction>
</comment>
<dbReference type="GO" id="GO:0009691">
    <property type="term" value="P:cytokinin biosynthetic process"/>
    <property type="evidence" value="ECO:0007669"/>
    <property type="project" value="UniProtKB-UniRule"/>
</dbReference>
<organism evidence="4 5">
    <name type="scientific">Frigoriglobus tundricola</name>
    <dbReference type="NCBI Taxonomy" id="2774151"/>
    <lineage>
        <taxon>Bacteria</taxon>
        <taxon>Pseudomonadati</taxon>
        <taxon>Planctomycetota</taxon>
        <taxon>Planctomycetia</taxon>
        <taxon>Gemmatales</taxon>
        <taxon>Gemmataceae</taxon>
        <taxon>Frigoriglobus</taxon>
    </lineage>
</organism>
<dbReference type="InterPro" id="IPR031100">
    <property type="entry name" value="LOG_fam"/>
</dbReference>
<accession>A0A6M5YSZ6</accession>
<dbReference type="NCBIfam" id="TIGR00730">
    <property type="entry name" value="Rossman fold protein, TIGR00730 family"/>
    <property type="match status" value="1"/>
</dbReference>